<dbReference type="InParanoid" id="A0A7N2MRS9"/>
<dbReference type="EnsemblPlants" id="QL10p031448:mrna">
    <property type="protein sequence ID" value="QL10p031448:mrna"/>
    <property type="gene ID" value="QL10p031448"/>
</dbReference>
<keyword evidence="2" id="KW-1185">Reference proteome</keyword>
<reference evidence="1" key="2">
    <citation type="submission" date="2021-01" db="UniProtKB">
        <authorList>
            <consortium name="EnsemblPlants"/>
        </authorList>
    </citation>
    <scope>IDENTIFICATION</scope>
</reference>
<dbReference type="Gramene" id="QL10p031448:mrna">
    <property type="protein sequence ID" value="QL10p031448:mrna"/>
    <property type="gene ID" value="QL10p031448"/>
</dbReference>
<protein>
    <recommendedName>
        <fullName evidence="3">Retrovirus-related Pol polyprotein from transposon TNT 1-94</fullName>
    </recommendedName>
</protein>
<dbReference type="OMA" id="IEIHHDR"/>
<sequence>MEPFKDFEKVRIVRIGMLGIIDSTKVEEGSEVSQDLGDAKKILGIEIHHDRRASKLCLSKKGYLKKVLERFRILEAKPISTPLAMHFKLSS</sequence>
<name>A0A7N2MRS9_QUELO</name>
<proteinExistence type="predicted"/>
<evidence type="ECO:0000313" key="1">
    <source>
        <dbReference type="EnsemblPlants" id="QL10p031448:mrna"/>
    </source>
</evidence>
<evidence type="ECO:0000313" key="2">
    <source>
        <dbReference type="Proteomes" id="UP000594261"/>
    </source>
</evidence>
<reference evidence="1 2" key="1">
    <citation type="journal article" date="2016" name="G3 (Bethesda)">
        <title>First Draft Assembly and Annotation of the Genome of a California Endemic Oak Quercus lobata Nee (Fagaceae).</title>
        <authorList>
            <person name="Sork V.L."/>
            <person name="Fitz-Gibbon S.T."/>
            <person name="Puiu D."/>
            <person name="Crepeau M."/>
            <person name="Gugger P.F."/>
            <person name="Sherman R."/>
            <person name="Stevens K."/>
            <person name="Langley C.H."/>
            <person name="Pellegrini M."/>
            <person name="Salzberg S.L."/>
        </authorList>
    </citation>
    <scope>NUCLEOTIDE SEQUENCE [LARGE SCALE GENOMIC DNA]</scope>
    <source>
        <strain evidence="1 2">cv. SW786</strain>
    </source>
</reference>
<dbReference type="AlphaFoldDB" id="A0A7N2MRS9"/>
<dbReference type="EMBL" id="LRBV02000010">
    <property type="status" value="NOT_ANNOTATED_CDS"/>
    <property type="molecule type" value="Genomic_DNA"/>
</dbReference>
<accession>A0A7N2MRS9</accession>
<evidence type="ECO:0008006" key="3">
    <source>
        <dbReference type="Google" id="ProtNLM"/>
    </source>
</evidence>
<organism evidence="1 2">
    <name type="scientific">Quercus lobata</name>
    <name type="common">Valley oak</name>
    <dbReference type="NCBI Taxonomy" id="97700"/>
    <lineage>
        <taxon>Eukaryota</taxon>
        <taxon>Viridiplantae</taxon>
        <taxon>Streptophyta</taxon>
        <taxon>Embryophyta</taxon>
        <taxon>Tracheophyta</taxon>
        <taxon>Spermatophyta</taxon>
        <taxon>Magnoliopsida</taxon>
        <taxon>eudicotyledons</taxon>
        <taxon>Gunneridae</taxon>
        <taxon>Pentapetalae</taxon>
        <taxon>rosids</taxon>
        <taxon>fabids</taxon>
        <taxon>Fagales</taxon>
        <taxon>Fagaceae</taxon>
        <taxon>Quercus</taxon>
    </lineage>
</organism>
<dbReference type="Proteomes" id="UP000594261">
    <property type="component" value="Chromosome 10"/>
</dbReference>